<feature type="domain" description="Purine catabolism PurC-like" evidence="1">
    <location>
        <begin position="8"/>
        <end position="122"/>
    </location>
</feature>
<dbReference type="InterPro" id="IPR042070">
    <property type="entry name" value="PucR_C-HTH_sf"/>
</dbReference>
<dbReference type="PANTHER" id="PTHR33744">
    <property type="entry name" value="CARBOHYDRATE DIACID REGULATOR"/>
    <property type="match status" value="1"/>
</dbReference>
<sequence>MSLTVESLISDPLLRTRLAAGKSGLDRTVSWAHTCEVSDPWNWLGSGELLMTDGYSFPAEPSGQVRFIEHLFAANIAGLALGEGFEAPPLTREAIQRADELGFPVLTTARHVPFVTIARVVADGNSERGGTRAARVLRLYDILRRSHGRTTTDGLLTELGRELNADLHVIELSHGRELLLAPKPLSDDLRAAAIERARAQAGQLSGFNRLMTDAGPVLLVPVGTQNTAALLVAVQELQETPDLLLAQHAAMIVEVEVERRAARASRTRDRGAVLARRMLDGSVEPEAAAAQLRALRLGDGPWRVTAWQEIDVGAPSTGAGAGPLADALAFVPWPHLYAYIRQTHLVTVDESQFADGLGLDHIGARVGVSQPLTSPSRFADAFREARWALESAKATGAAVVVYGSHGSYFMPNTVAEGEVAVRRLLGPILDYDKANNTNLVQSLQVYFEVNRSWQEGARRLDIHKQTLVYRMKKIEELTDADLKDFGVQAELYLALRTWHLLNAG</sequence>
<keyword evidence="4" id="KW-1185">Reference proteome</keyword>
<feature type="domain" description="PucR C-terminal helix-turn-helix" evidence="2">
    <location>
        <begin position="439"/>
        <end position="496"/>
    </location>
</feature>
<evidence type="ECO:0000313" key="4">
    <source>
        <dbReference type="Proteomes" id="UP001500571"/>
    </source>
</evidence>
<dbReference type="InterPro" id="IPR012914">
    <property type="entry name" value="PucR_dom"/>
</dbReference>
<comment type="caution">
    <text evidence="3">The sequence shown here is derived from an EMBL/GenBank/DDBJ whole genome shotgun (WGS) entry which is preliminary data.</text>
</comment>
<proteinExistence type="predicted"/>
<evidence type="ECO:0000259" key="1">
    <source>
        <dbReference type="Pfam" id="PF07905"/>
    </source>
</evidence>
<name>A0ABN2QPQ7_9ACTN</name>
<evidence type="ECO:0008006" key="5">
    <source>
        <dbReference type="Google" id="ProtNLM"/>
    </source>
</evidence>
<dbReference type="EMBL" id="BAAAPB010000001">
    <property type="protein sequence ID" value="GAA1955476.1"/>
    <property type="molecule type" value="Genomic_DNA"/>
</dbReference>
<reference evidence="3 4" key="1">
    <citation type="journal article" date="2019" name="Int. J. Syst. Evol. Microbiol.">
        <title>The Global Catalogue of Microorganisms (GCM) 10K type strain sequencing project: providing services to taxonomists for standard genome sequencing and annotation.</title>
        <authorList>
            <consortium name="The Broad Institute Genomics Platform"/>
            <consortium name="The Broad Institute Genome Sequencing Center for Infectious Disease"/>
            <person name="Wu L."/>
            <person name="Ma J."/>
        </authorList>
    </citation>
    <scope>NUCLEOTIDE SEQUENCE [LARGE SCALE GENOMIC DNA]</scope>
    <source>
        <strain evidence="3 4">JCM 15309</strain>
    </source>
</reference>
<dbReference type="InterPro" id="IPR051448">
    <property type="entry name" value="CdaR-like_regulators"/>
</dbReference>
<dbReference type="Proteomes" id="UP001500571">
    <property type="component" value="Unassembled WGS sequence"/>
</dbReference>
<evidence type="ECO:0000313" key="3">
    <source>
        <dbReference type="EMBL" id="GAA1955476.1"/>
    </source>
</evidence>
<dbReference type="Gene3D" id="1.10.10.2840">
    <property type="entry name" value="PucR C-terminal helix-turn-helix domain"/>
    <property type="match status" value="1"/>
</dbReference>
<dbReference type="Pfam" id="PF13556">
    <property type="entry name" value="HTH_30"/>
    <property type="match status" value="1"/>
</dbReference>
<evidence type="ECO:0000259" key="2">
    <source>
        <dbReference type="Pfam" id="PF13556"/>
    </source>
</evidence>
<accession>A0ABN2QPQ7</accession>
<dbReference type="PANTHER" id="PTHR33744:SF1">
    <property type="entry name" value="DNA-BINDING TRANSCRIPTIONAL ACTIVATOR ADER"/>
    <property type="match status" value="1"/>
</dbReference>
<organism evidence="3 4">
    <name type="scientific">Nocardioides panacihumi</name>
    <dbReference type="NCBI Taxonomy" id="400774"/>
    <lineage>
        <taxon>Bacteria</taxon>
        <taxon>Bacillati</taxon>
        <taxon>Actinomycetota</taxon>
        <taxon>Actinomycetes</taxon>
        <taxon>Propionibacteriales</taxon>
        <taxon>Nocardioidaceae</taxon>
        <taxon>Nocardioides</taxon>
    </lineage>
</organism>
<gene>
    <name evidence="3" type="ORF">GCM10009798_13390</name>
</gene>
<dbReference type="RefSeq" id="WP_344043679.1">
    <property type="nucleotide sequence ID" value="NZ_BAAAPB010000001.1"/>
</dbReference>
<dbReference type="Pfam" id="PF07905">
    <property type="entry name" value="PucR"/>
    <property type="match status" value="1"/>
</dbReference>
<dbReference type="InterPro" id="IPR025736">
    <property type="entry name" value="PucR_C-HTH_dom"/>
</dbReference>
<protein>
    <recommendedName>
        <fullName evidence="5">PucR family transcriptional regulator</fullName>
    </recommendedName>
</protein>